<reference evidence="2 3" key="1">
    <citation type="journal article" date="2022" name="ISME Commun">
        <title>Vulcanimicrobium alpinus gen. nov. sp. nov., the first cultivated representative of the candidate phylum 'Eremiobacterota', is a metabolically versatile aerobic anoxygenic phototroph.</title>
        <authorList>
            <person name="Yabe S."/>
            <person name="Muto K."/>
            <person name="Abe K."/>
            <person name="Yokota A."/>
            <person name="Staudigel H."/>
            <person name="Tebo B.M."/>
        </authorList>
    </citation>
    <scope>NUCLEOTIDE SEQUENCE [LARGE SCALE GENOMIC DNA]</scope>
    <source>
        <strain evidence="2 3">WC8-2</strain>
    </source>
</reference>
<keyword evidence="1" id="KW-0472">Membrane</keyword>
<accession>A0AAN1XV41</accession>
<proteinExistence type="predicted"/>
<dbReference type="Proteomes" id="UP001317532">
    <property type="component" value="Chromosome"/>
</dbReference>
<keyword evidence="1" id="KW-1133">Transmembrane helix</keyword>
<evidence type="ECO:0000313" key="3">
    <source>
        <dbReference type="Proteomes" id="UP001317532"/>
    </source>
</evidence>
<protein>
    <submittedName>
        <fullName evidence="2">Uncharacterized protein</fullName>
    </submittedName>
</protein>
<feature type="transmembrane region" description="Helical" evidence="1">
    <location>
        <begin position="14"/>
        <end position="36"/>
    </location>
</feature>
<feature type="transmembrane region" description="Helical" evidence="1">
    <location>
        <begin position="82"/>
        <end position="107"/>
    </location>
</feature>
<keyword evidence="1" id="KW-0812">Transmembrane</keyword>
<dbReference type="KEGG" id="vab:WPS_01430"/>
<gene>
    <name evidence="2" type="ORF">WPS_01430</name>
</gene>
<dbReference type="RefSeq" id="WP_317995956.1">
    <property type="nucleotide sequence ID" value="NZ_AP025523.1"/>
</dbReference>
<evidence type="ECO:0000256" key="1">
    <source>
        <dbReference type="SAM" id="Phobius"/>
    </source>
</evidence>
<keyword evidence="3" id="KW-1185">Reference proteome</keyword>
<name>A0AAN1XV41_UNVUL</name>
<organism evidence="2 3">
    <name type="scientific">Vulcanimicrobium alpinum</name>
    <dbReference type="NCBI Taxonomy" id="3016050"/>
    <lineage>
        <taxon>Bacteria</taxon>
        <taxon>Bacillati</taxon>
        <taxon>Vulcanimicrobiota</taxon>
        <taxon>Vulcanimicrobiia</taxon>
        <taxon>Vulcanimicrobiales</taxon>
        <taxon>Vulcanimicrobiaceae</taxon>
        <taxon>Vulcanimicrobium</taxon>
    </lineage>
</organism>
<dbReference type="EMBL" id="AP025523">
    <property type="protein sequence ID" value="BDE04867.1"/>
    <property type="molecule type" value="Genomic_DNA"/>
</dbReference>
<dbReference type="AlphaFoldDB" id="A0AAN1XV41"/>
<feature type="transmembrane region" description="Helical" evidence="1">
    <location>
        <begin position="56"/>
        <end position="76"/>
    </location>
</feature>
<sequence>MDWAWMEGSRAFDIGWGLVTGALCLALAVPLLWWWLPAHRRSFFGTAIDPQYRLQLGYGLFCMAMMGTNVGCRAIPHDDLTIVHPVFFLITVALVAGLGPRAAWLAARARAHS</sequence>
<evidence type="ECO:0000313" key="2">
    <source>
        <dbReference type="EMBL" id="BDE04867.1"/>
    </source>
</evidence>